<dbReference type="STRING" id="639283.Snov_2914"/>
<proteinExistence type="predicted"/>
<gene>
    <name evidence="1" type="ordered locus">Snov_2914</name>
</gene>
<sequence length="81" mass="9076">MKIVIEFYRIRPQDDAHAVVGRETEDAADLDAAIERALALARTLDMPQRPDALTITDAQGRRLYSCTLVNVSDNTGTHRHE</sequence>
<protein>
    <submittedName>
        <fullName evidence="1">Uncharacterized protein</fullName>
    </submittedName>
</protein>
<evidence type="ECO:0000313" key="2">
    <source>
        <dbReference type="Proteomes" id="UP000006633"/>
    </source>
</evidence>
<reference evidence="1 2" key="1">
    <citation type="journal article" date="2012" name="Stand. Genomic Sci.">
        <title>Complete genome sequence of the facultatively chemolithoautotrophic and methylotrophic alpha Proteobacterium Starkeya novella type strain (ATCC 8093(T)).</title>
        <authorList>
            <person name="Kappler U."/>
            <person name="Davenport K."/>
            <person name="Beatson S."/>
            <person name="Lucas S."/>
            <person name="Lapidus A."/>
            <person name="Copeland A."/>
            <person name="Berry K.W."/>
            <person name="Glavina Del Rio T."/>
            <person name="Hammon N."/>
            <person name="Dalin E."/>
            <person name="Tice H."/>
            <person name="Pitluck S."/>
            <person name="Richardson P."/>
            <person name="Bruce D."/>
            <person name="Goodwin L.A."/>
            <person name="Han C."/>
            <person name="Tapia R."/>
            <person name="Detter J.C."/>
            <person name="Chang Y.J."/>
            <person name="Jeffries C.D."/>
            <person name="Land M."/>
            <person name="Hauser L."/>
            <person name="Kyrpides N.C."/>
            <person name="Goker M."/>
            <person name="Ivanova N."/>
            <person name="Klenk H.P."/>
            <person name="Woyke T."/>
        </authorList>
    </citation>
    <scope>NUCLEOTIDE SEQUENCE [LARGE SCALE GENOMIC DNA]</scope>
    <source>
        <strain evidence="2">ATCC 8093 / DSM 506 / JCM 20403 / CCM 1077 / IAM 12100 / NBRC 12443 / NCIMB 10456</strain>
    </source>
</reference>
<dbReference type="Proteomes" id="UP000006633">
    <property type="component" value="Chromosome"/>
</dbReference>
<name>D7A6J9_ANCN5</name>
<dbReference type="EMBL" id="CP002026">
    <property type="protein sequence ID" value="ADH90197.1"/>
    <property type="molecule type" value="Genomic_DNA"/>
</dbReference>
<dbReference type="KEGG" id="sno:Snov_2914"/>
<organism evidence="1 2">
    <name type="scientific">Ancylobacter novellus (strain ATCC 8093 / DSM 506 / JCM 20403 / CCM 1077 / IAM 12100 / NBRC 12443 / NCIMB 10456)</name>
    <name type="common">Starkeya novella</name>
    <dbReference type="NCBI Taxonomy" id="639283"/>
    <lineage>
        <taxon>Bacteria</taxon>
        <taxon>Pseudomonadati</taxon>
        <taxon>Pseudomonadota</taxon>
        <taxon>Alphaproteobacteria</taxon>
        <taxon>Hyphomicrobiales</taxon>
        <taxon>Xanthobacteraceae</taxon>
        <taxon>Ancylobacter</taxon>
    </lineage>
</organism>
<evidence type="ECO:0000313" key="1">
    <source>
        <dbReference type="EMBL" id="ADH90197.1"/>
    </source>
</evidence>
<dbReference type="AlphaFoldDB" id="D7A6J9"/>
<dbReference type="RefSeq" id="WP_013167700.1">
    <property type="nucleotide sequence ID" value="NC_014217.1"/>
</dbReference>
<dbReference type="eggNOG" id="ENOG50300R5">
    <property type="taxonomic scope" value="Bacteria"/>
</dbReference>
<dbReference type="OrthoDB" id="8020285at2"/>
<dbReference type="HOGENOM" id="CLU_193815_0_0_5"/>
<keyword evidence="2" id="KW-1185">Reference proteome</keyword>
<accession>D7A6J9</accession>